<proteinExistence type="predicted"/>
<dbReference type="RefSeq" id="WP_372268575.1">
    <property type="nucleotide sequence ID" value="NZ_JBFRUW010000135.1"/>
</dbReference>
<protein>
    <submittedName>
        <fullName evidence="4">Tyrosine-type recombinase/integrase</fullName>
    </submittedName>
</protein>
<name>A0ABV4NHI5_9VIBR</name>
<evidence type="ECO:0000313" key="4">
    <source>
        <dbReference type="EMBL" id="MFA0570823.1"/>
    </source>
</evidence>
<dbReference type="InterPro" id="IPR011010">
    <property type="entry name" value="DNA_brk_join_enz"/>
</dbReference>
<comment type="caution">
    <text evidence="4">The sequence shown here is derived from an EMBL/GenBank/DDBJ whole genome shotgun (WGS) entry which is preliminary data.</text>
</comment>
<evidence type="ECO:0000259" key="3">
    <source>
        <dbReference type="PROSITE" id="PS51898"/>
    </source>
</evidence>
<dbReference type="CDD" id="cd00397">
    <property type="entry name" value="DNA_BRE_C"/>
    <property type="match status" value="1"/>
</dbReference>
<dbReference type="Pfam" id="PF00589">
    <property type="entry name" value="Phage_integrase"/>
    <property type="match status" value="1"/>
</dbReference>
<dbReference type="SUPFAM" id="SSF56349">
    <property type="entry name" value="DNA breaking-rejoining enzymes"/>
    <property type="match status" value="1"/>
</dbReference>
<keyword evidence="2" id="KW-0175">Coiled coil</keyword>
<sequence>MINKVNVNGVQQVFFVDELGLPITDNITINWANNYICKEKEHNTIRSRETESAHLLFSLKYFITNGVDVTRRVESGRYITFNEVLDFSTHCFKKAKIIQQQTSSKVVSFSTKDFISPALKSMTFEAEKVANGTAAARMLSMKSFIEYLHKRIHTSFTDTDTVLNYKNTMRNLSLEIKKAKTENKKVIDIDKPIFDEEVLEALFDMIQVGHPENPFKSGQIRNRIIIDTIFDTGIRRGALLQTKITDLRDENIERIVIENRVNRDDIRQHRPTQKSQSGQVAIEPEIMLNIKKYIEEERVKYPMSENHDFILISEWGTTAGQPLSITGFNYIFEVLSKAISKKLGRKVTIGPHQIRHHWNQKFSEDTEAAGLSNTETDRLRKDQMTWSAKSEMAEVYNVRHSLKKVRDIKQRYQNKMYFGD</sequence>
<evidence type="ECO:0000256" key="1">
    <source>
        <dbReference type="ARBA" id="ARBA00023172"/>
    </source>
</evidence>
<evidence type="ECO:0000313" key="5">
    <source>
        <dbReference type="Proteomes" id="UP001570417"/>
    </source>
</evidence>
<gene>
    <name evidence="4" type="ORF">AB4566_21470</name>
</gene>
<dbReference type="PROSITE" id="PS51898">
    <property type="entry name" value="TYR_RECOMBINASE"/>
    <property type="match status" value="1"/>
</dbReference>
<accession>A0ABV4NHI5</accession>
<keyword evidence="5" id="KW-1185">Reference proteome</keyword>
<dbReference type="InterPro" id="IPR013762">
    <property type="entry name" value="Integrase-like_cat_sf"/>
</dbReference>
<evidence type="ECO:0000256" key="2">
    <source>
        <dbReference type="SAM" id="Coils"/>
    </source>
</evidence>
<dbReference type="Gene3D" id="1.10.443.10">
    <property type="entry name" value="Intergrase catalytic core"/>
    <property type="match status" value="1"/>
</dbReference>
<dbReference type="Proteomes" id="UP001570417">
    <property type="component" value="Unassembled WGS sequence"/>
</dbReference>
<keyword evidence="1" id="KW-0233">DNA recombination</keyword>
<feature type="coiled-coil region" evidence="2">
    <location>
        <begin position="162"/>
        <end position="189"/>
    </location>
</feature>
<reference evidence="4 5" key="1">
    <citation type="journal article" date="2024" name="ISME J.">
        <title>Tailless and filamentous prophages are predominant in marine Vibrio.</title>
        <authorList>
            <person name="Steensen K."/>
            <person name="Seneca J."/>
            <person name="Bartlau N."/>
            <person name="Yu X.A."/>
            <person name="Hussain F.A."/>
            <person name="Polz M.F."/>
        </authorList>
    </citation>
    <scope>NUCLEOTIDE SEQUENCE [LARGE SCALE GENOMIC DNA]</scope>
    <source>
        <strain evidence="4 5">10N.222.51.A1</strain>
    </source>
</reference>
<feature type="domain" description="Tyr recombinase" evidence="3">
    <location>
        <begin position="189"/>
        <end position="410"/>
    </location>
</feature>
<dbReference type="EMBL" id="JBFRUW010000135">
    <property type="protein sequence ID" value="MFA0570823.1"/>
    <property type="molecule type" value="Genomic_DNA"/>
</dbReference>
<dbReference type="InterPro" id="IPR002104">
    <property type="entry name" value="Integrase_catalytic"/>
</dbReference>
<organism evidence="4 5">
    <name type="scientific">Vibrio gallaecicus</name>
    <dbReference type="NCBI Taxonomy" id="552386"/>
    <lineage>
        <taxon>Bacteria</taxon>
        <taxon>Pseudomonadati</taxon>
        <taxon>Pseudomonadota</taxon>
        <taxon>Gammaproteobacteria</taxon>
        <taxon>Vibrionales</taxon>
        <taxon>Vibrionaceae</taxon>
        <taxon>Vibrio</taxon>
    </lineage>
</organism>